<name>K0TLC4_THAOC</name>
<reference evidence="1 2" key="1">
    <citation type="journal article" date="2012" name="Genome Biol.">
        <title>Genome and low-iron response of an oceanic diatom adapted to chronic iron limitation.</title>
        <authorList>
            <person name="Lommer M."/>
            <person name="Specht M."/>
            <person name="Roy A.S."/>
            <person name="Kraemer L."/>
            <person name="Andreson R."/>
            <person name="Gutowska M.A."/>
            <person name="Wolf J."/>
            <person name="Bergner S.V."/>
            <person name="Schilhabel M.B."/>
            <person name="Klostermeier U.C."/>
            <person name="Beiko R.G."/>
            <person name="Rosenstiel P."/>
            <person name="Hippler M."/>
            <person name="Laroche J."/>
        </authorList>
    </citation>
    <scope>NUCLEOTIDE SEQUENCE [LARGE SCALE GENOMIC DNA]</scope>
    <source>
        <strain evidence="1 2">CCMP1005</strain>
    </source>
</reference>
<dbReference type="AlphaFoldDB" id="K0TLC4"/>
<protein>
    <submittedName>
        <fullName evidence="1">Uncharacterized protein</fullName>
    </submittedName>
</protein>
<accession>K0TLC4</accession>
<gene>
    <name evidence="1" type="ORF">THAOC_06796</name>
</gene>
<keyword evidence="2" id="KW-1185">Reference proteome</keyword>
<evidence type="ECO:0000313" key="1">
    <source>
        <dbReference type="EMBL" id="EJK71737.1"/>
    </source>
</evidence>
<proteinExistence type="predicted"/>
<organism evidence="1 2">
    <name type="scientific">Thalassiosira oceanica</name>
    <name type="common">Marine diatom</name>
    <dbReference type="NCBI Taxonomy" id="159749"/>
    <lineage>
        <taxon>Eukaryota</taxon>
        <taxon>Sar</taxon>
        <taxon>Stramenopiles</taxon>
        <taxon>Ochrophyta</taxon>
        <taxon>Bacillariophyta</taxon>
        <taxon>Coscinodiscophyceae</taxon>
        <taxon>Thalassiosirophycidae</taxon>
        <taxon>Thalassiosirales</taxon>
        <taxon>Thalassiosiraceae</taxon>
        <taxon>Thalassiosira</taxon>
    </lineage>
</organism>
<dbReference type="Proteomes" id="UP000266841">
    <property type="component" value="Unassembled WGS sequence"/>
</dbReference>
<comment type="caution">
    <text evidence="1">The sequence shown here is derived from an EMBL/GenBank/DDBJ whole genome shotgun (WGS) entry which is preliminary data.</text>
</comment>
<evidence type="ECO:0000313" key="2">
    <source>
        <dbReference type="Proteomes" id="UP000266841"/>
    </source>
</evidence>
<dbReference type="EMBL" id="AGNL01006855">
    <property type="protein sequence ID" value="EJK71737.1"/>
    <property type="molecule type" value="Genomic_DNA"/>
</dbReference>
<sequence length="199" mass="22135">MKCLMTVGCLDESHTPWTSSNLHVYPPLSTSIIMLSAPSQEGYTSVTLVTFSHMMCIPIAYRVDSIPYRIADIIRSLSRGRPIHSAASPECVRSDSFDRSQEERGYVMSDVAPLRWNEAFVLVRLAVLNPRRERLGRAARAEHERRVVARVGELHGHVRRRAARVERNDDGTVVLVVAGVLDCGPDEFAVGEIRAACPP</sequence>